<evidence type="ECO:0000313" key="2">
    <source>
        <dbReference type="Proteomes" id="UP000814033"/>
    </source>
</evidence>
<reference evidence="1" key="1">
    <citation type="submission" date="2021-02" db="EMBL/GenBank/DDBJ databases">
        <authorList>
            <consortium name="DOE Joint Genome Institute"/>
            <person name="Ahrendt S."/>
            <person name="Looney B.P."/>
            <person name="Miyauchi S."/>
            <person name="Morin E."/>
            <person name="Drula E."/>
            <person name="Courty P.E."/>
            <person name="Chicoki N."/>
            <person name="Fauchery L."/>
            <person name="Kohler A."/>
            <person name="Kuo A."/>
            <person name="Labutti K."/>
            <person name="Pangilinan J."/>
            <person name="Lipzen A."/>
            <person name="Riley R."/>
            <person name="Andreopoulos W."/>
            <person name="He G."/>
            <person name="Johnson J."/>
            <person name="Barry K.W."/>
            <person name="Grigoriev I.V."/>
            <person name="Nagy L."/>
            <person name="Hibbett D."/>
            <person name="Henrissat B."/>
            <person name="Matheny P.B."/>
            <person name="Labbe J."/>
            <person name="Martin F."/>
        </authorList>
    </citation>
    <scope>NUCLEOTIDE SEQUENCE</scope>
    <source>
        <strain evidence="1">FP105234-sp</strain>
    </source>
</reference>
<evidence type="ECO:0000313" key="1">
    <source>
        <dbReference type="EMBL" id="KAI0041662.1"/>
    </source>
</evidence>
<organism evidence="1 2">
    <name type="scientific">Auriscalpium vulgare</name>
    <dbReference type="NCBI Taxonomy" id="40419"/>
    <lineage>
        <taxon>Eukaryota</taxon>
        <taxon>Fungi</taxon>
        <taxon>Dikarya</taxon>
        <taxon>Basidiomycota</taxon>
        <taxon>Agaricomycotina</taxon>
        <taxon>Agaricomycetes</taxon>
        <taxon>Russulales</taxon>
        <taxon>Auriscalpiaceae</taxon>
        <taxon>Auriscalpium</taxon>
    </lineage>
</organism>
<name>A0ACB8RCH5_9AGAM</name>
<protein>
    <submittedName>
        <fullName evidence="1">Uncharacterized protein</fullName>
    </submittedName>
</protein>
<dbReference type="Proteomes" id="UP000814033">
    <property type="component" value="Unassembled WGS sequence"/>
</dbReference>
<reference evidence="1" key="2">
    <citation type="journal article" date="2022" name="New Phytol.">
        <title>Evolutionary transition to the ectomycorrhizal habit in the genomes of a hyperdiverse lineage of mushroom-forming fungi.</title>
        <authorList>
            <person name="Looney B."/>
            <person name="Miyauchi S."/>
            <person name="Morin E."/>
            <person name="Drula E."/>
            <person name="Courty P.E."/>
            <person name="Kohler A."/>
            <person name="Kuo A."/>
            <person name="LaButti K."/>
            <person name="Pangilinan J."/>
            <person name="Lipzen A."/>
            <person name="Riley R."/>
            <person name="Andreopoulos W."/>
            <person name="He G."/>
            <person name="Johnson J."/>
            <person name="Nolan M."/>
            <person name="Tritt A."/>
            <person name="Barry K.W."/>
            <person name="Grigoriev I.V."/>
            <person name="Nagy L.G."/>
            <person name="Hibbett D."/>
            <person name="Henrissat B."/>
            <person name="Matheny P.B."/>
            <person name="Labbe J."/>
            <person name="Martin F.M."/>
        </authorList>
    </citation>
    <scope>NUCLEOTIDE SEQUENCE</scope>
    <source>
        <strain evidence="1">FP105234-sp</strain>
    </source>
</reference>
<sequence>MYSGYSSVTSFSSVASTSTTSSRRMIIPLYNLQAHNVMTNVIVDAGTDAKVAKFMKRGLEILNLAILEPIEVFGTNSTLVNQLHAPSSARTSAEEHRDLHAYPRHPDDGSHTPASSAFSLSSGGMDYAPAATPTFRVEGAAGPTSTGPKKIFGKLFKKKDSLAPGSSFPHPSSPASSPTGSTFSKHLPTKTLSIPTGQSKRSSWLGQPQPNAAFPPDLGVGIIPVSASSNVQLQPAVLGIQPALSAPTSPPHGRPHSYAWVVRRWLKGANEGLLGNVVGLMNNMNLSDDRRHTRIPEDAQGGQVEVQFIWSRGKAAARKRRDGGEDAPSRSVSRRRSGLGSSKTPSMSSLNRSHPESPRALSPQEKRASMASDRPSVSTSAGGSEGSDSRGRRGRDHDDGDDSDPEDSETPWTCTLVVRRVPPGGGVGPRRTSSTHLDGAAVHSPAVSASDQGGPQPIRLKVATFSPTPHHPKVVSLLKIPFPLPDIVVDQLAVRKRAVSPQGIARPNWDTDAHGGLVITAEEIKDVVSSTGLWLVVREGIGGVGKVARKGDGWRIRA</sequence>
<gene>
    <name evidence="1" type="ORF">FA95DRAFT_1565147</name>
</gene>
<keyword evidence="2" id="KW-1185">Reference proteome</keyword>
<dbReference type="EMBL" id="MU276109">
    <property type="protein sequence ID" value="KAI0041662.1"/>
    <property type="molecule type" value="Genomic_DNA"/>
</dbReference>
<proteinExistence type="predicted"/>
<comment type="caution">
    <text evidence="1">The sequence shown here is derived from an EMBL/GenBank/DDBJ whole genome shotgun (WGS) entry which is preliminary data.</text>
</comment>
<accession>A0ACB8RCH5</accession>